<protein>
    <submittedName>
        <fullName evidence="1">Uncharacterized protein</fullName>
    </submittedName>
</protein>
<dbReference type="EMBL" id="RBQT01000111">
    <property type="protein sequence ID" value="RMP77525.1"/>
    <property type="molecule type" value="Genomic_DNA"/>
</dbReference>
<evidence type="ECO:0000313" key="2">
    <source>
        <dbReference type="Proteomes" id="UP000282289"/>
    </source>
</evidence>
<dbReference type="AlphaFoldDB" id="A0A7Z6U4B0"/>
<proteinExistence type="predicted"/>
<sequence>MCIPGKSSPCNIRPALQPDQNFSKELPVAAASVCSWQATRNKRVQTQRI</sequence>
<comment type="caution">
    <text evidence="1">The sequence shown here is derived from an EMBL/GenBank/DDBJ whole genome shotgun (WGS) entry which is preliminary data.</text>
</comment>
<name>A0A7Z6U4B0_PSESF</name>
<accession>A0A7Z6U4B0</accession>
<dbReference type="Proteomes" id="UP000282289">
    <property type="component" value="Unassembled WGS sequence"/>
</dbReference>
<reference evidence="1 2" key="1">
    <citation type="submission" date="2018-08" db="EMBL/GenBank/DDBJ databases">
        <title>Recombination of ecologically and evolutionarily significant loci maintains genetic cohesion in the Pseudomonas syringae species complex.</title>
        <authorList>
            <person name="Dillon M."/>
            <person name="Thakur S."/>
            <person name="Almeida R.N.D."/>
            <person name="Weir B.S."/>
            <person name="Guttman D.S."/>
        </authorList>
    </citation>
    <scope>NUCLEOTIDE SEQUENCE [LARGE SCALE GENOMIC DNA]</scope>
    <source>
        <strain evidence="1 2">ICMP 19589</strain>
    </source>
</reference>
<evidence type="ECO:0000313" key="1">
    <source>
        <dbReference type="EMBL" id="RMP77525.1"/>
    </source>
</evidence>
<organism evidence="1 2">
    <name type="scientific">Pseudomonas syringae pv. actinidiae</name>
    <dbReference type="NCBI Taxonomy" id="103796"/>
    <lineage>
        <taxon>Bacteria</taxon>
        <taxon>Pseudomonadati</taxon>
        <taxon>Pseudomonadota</taxon>
        <taxon>Gammaproteobacteria</taxon>
        <taxon>Pseudomonadales</taxon>
        <taxon>Pseudomonadaceae</taxon>
        <taxon>Pseudomonas</taxon>
        <taxon>Pseudomonas syringae</taxon>
    </lineage>
</organism>
<gene>
    <name evidence="1" type="ORF">ALQ15_114649</name>
</gene>